<feature type="region of interest" description="Disordered" evidence="1">
    <location>
        <begin position="1"/>
        <end position="22"/>
    </location>
</feature>
<evidence type="ECO:0000313" key="3">
    <source>
        <dbReference type="Proteomes" id="UP000634136"/>
    </source>
</evidence>
<dbReference type="EMBL" id="JAAIUW010000008">
    <property type="protein sequence ID" value="KAF7821144.1"/>
    <property type="molecule type" value="Genomic_DNA"/>
</dbReference>
<sequence>MAQKYILTRSQDQREKARGSTG</sequence>
<proteinExistence type="predicted"/>
<protein>
    <submittedName>
        <fullName evidence="2">Uncharacterized protein</fullName>
    </submittedName>
</protein>
<feature type="compositionally biased region" description="Basic and acidic residues" evidence="1">
    <location>
        <begin position="11"/>
        <end position="22"/>
    </location>
</feature>
<reference evidence="2" key="1">
    <citation type="submission" date="2020-09" db="EMBL/GenBank/DDBJ databases">
        <title>Genome-Enabled Discovery of Anthraquinone Biosynthesis in Senna tora.</title>
        <authorList>
            <person name="Kang S.-H."/>
            <person name="Pandey R.P."/>
            <person name="Lee C.-M."/>
            <person name="Sim J.-S."/>
            <person name="Jeong J.-T."/>
            <person name="Choi B.-S."/>
            <person name="Jung M."/>
            <person name="Ginzburg D."/>
            <person name="Zhao K."/>
            <person name="Won S.Y."/>
            <person name="Oh T.-J."/>
            <person name="Yu Y."/>
            <person name="Kim N.-H."/>
            <person name="Lee O.R."/>
            <person name="Lee T.-H."/>
            <person name="Bashyal P."/>
            <person name="Kim T.-S."/>
            <person name="Lee W.-H."/>
            <person name="Kawkins C."/>
            <person name="Kim C.-K."/>
            <person name="Kim J.S."/>
            <person name="Ahn B.O."/>
            <person name="Rhee S.Y."/>
            <person name="Sohng J.K."/>
        </authorList>
    </citation>
    <scope>NUCLEOTIDE SEQUENCE</scope>
    <source>
        <tissue evidence="2">Leaf</tissue>
    </source>
</reference>
<keyword evidence="3" id="KW-1185">Reference proteome</keyword>
<dbReference type="Proteomes" id="UP000634136">
    <property type="component" value="Unassembled WGS sequence"/>
</dbReference>
<gene>
    <name evidence="2" type="ORF">G2W53_026599</name>
</gene>
<accession>A0A834TPC9</accession>
<comment type="caution">
    <text evidence="2">The sequence shown here is derived from an EMBL/GenBank/DDBJ whole genome shotgun (WGS) entry which is preliminary data.</text>
</comment>
<evidence type="ECO:0000256" key="1">
    <source>
        <dbReference type="SAM" id="MobiDB-lite"/>
    </source>
</evidence>
<evidence type="ECO:0000313" key="2">
    <source>
        <dbReference type="EMBL" id="KAF7821144.1"/>
    </source>
</evidence>
<name>A0A834TPC9_9FABA</name>
<dbReference type="AlphaFoldDB" id="A0A834TPC9"/>
<organism evidence="2 3">
    <name type="scientific">Senna tora</name>
    <dbReference type="NCBI Taxonomy" id="362788"/>
    <lineage>
        <taxon>Eukaryota</taxon>
        <taxon>Viridiplantae</taxon>
        <taxon>Streptophyta</taxon>
        <taxon>Embryophyta</taxon>
        <taxon>Tracheophyta</taxon>
        <taxon>Spermatophyta</taxon>
        <taxon>Magnoliopsida</taxon>
        <taxon>eudicotyledons</taxon>
        <taxon>Gunneridae</taxon>
        <taxon>Pentapetalae</taxon>
        <taxon>rosids</taxon>
        <taxon>fabids</taxon>
        <taxon>Fabales</taxon>
        <taxon>Fabaceae</taxon>
        <taxon>Caesalpinioideae</taxon>
        <taxon>Cassia clade</taxon>
        <taxon>Senna</taxon>
    </lineage>
</organism>